<evidence type="ECO:0000313" key="3">
    <source>
        <dbReference type="Proteomes" id="UP001412067"/>
    </source>
</evidence>
<dbReference type="InterPro" id="IPR036867">
    <property type="entry name" value="R3H_dom_sf"/>
</dbReference>
<dbReference type="InterPro" id="IPR039629">
    <property type="entry name" value="R3HDM4"/>
</dbReference>
<gene>
    <name evidence="2" type="ORF">KSP40_PGU003567</name>
</gene>
<dbReference type="Proteomes" id="UP001412067">
    <property type="component" value="Unassembled WGS sequence"/>
</dbReference>
<dbReference type="Pfam" id="PF13902">
    <property type="entry name" value="R3H-assoc"/>
    <property type="match status" value="1"/>
</dbReference>
<keyword evidence="3" id="KW-1185">Reference proteome</keyword>
<proteinExistence type="predicted"/>
<dbReference type="EMBL" id="JBBWWR010000012">
    <property type="protein sequence ID" value="KAK8958600.1"/>
    <property type="molecule type" value="Genomic_DNA"/>
</dbReference>
<evidence type="ECO:0000259" key="1">
    <source>
        <dbReference type="Pfam" id="PF13902"/>
    </source>
</evidence>
<dbReference type="PANTHER" id="PTHR32019:SF2">
    <property type="entry name" value="R3H DOMAIN-CONTAINING PROTEIN 4"/>
    <property type="match status" value="1"/>
</dbReference>
<dbReference type="Gene3D" id="3.30.1370.50">
    <property type="entry name" value="R3H-like domain"/>
    <property type="match status" value="1"/>
</dbReference>
<evidence type="ECO:0000313" key="2">
    <source>
        <dbReference type="EMBL" id="KAK8958600.1"/>
    </source>
</evidence>
<dbReference type="InterPro" id="IPR025952">
    <property type="entry name" value="R3H-assoc_dom"/>
</dbReference>
<accession>A0ABR2M3E5</accession>
<feature type="domain" description="R3H-associated N-terminal" evidence="1">
    <location>
        <begin position="32"/>
        <end position="151"/>
    </location>
</feature>
<name>A0ABR2M3E5_9ASPA</name>
<comment type="caution">
    <text evidence="2">The sequence shown here is derived from an EMBL/GenBank/DDBJ whole genome shotgun (WGS) entry which is preliminary data.</text>
</comment>
<protein>
    <recommendedName>
        <fullName evidence="1">R3H-associated N-terminal domain-containing protein</fullName>
    </recommendedName>
</protein>
<dbReference type="PANTHER" id="PTHR32019">
    <property type="entry name" value="R3H DOMAIN-CONTAINING PROTEIN 4"/>
    <property type="match status" value="1"/>
</dbReference>
<dbReference type="SUPFAM" id="SSF82708">
    <property type="entry name" value="R3H domain"/>
    <property type="match status" value="1"/>
</dbReference>
<reference evidence="2 3" key="1">
    <citation type="journal article" date="2022" name="Nat. Plants">
        <title>Genomes of leafy and leafless Platanthera orchids illuminate the evolution of mycoheterotrophy.</title>
        <authorList>
            <person name="Li M.H."/>
            <person name="Liu K.W."/>
            <person name="Li Z."/>
            <person name="Lu H.C."/>
            <person name="Ye Q.L."/>
            <person name="Zhang D."/>
            <person name="Wang J.Y."/>
            <person name="Li Y.F."/>
            <person name="Zhong Z.M."/>
            <person name="Liu X."/>
            <person name="Yu X."/>
            <person name="Liu D.K."/>
            <person name="Tu X.D."/>
            <person name="Liu B."/>
            <person name="Hao Y."/>
            <person name="Liao X.Y."/>
            <person name="Jiang Y.T."/>
            <person name="Sun W.H."/>
            <person name="Chen J."/>
            <person name="Chen Y.Q."/>
            <person name="Ai Y."/>
            <person name="Zhai J.W."/>
            <person name="Wu S.S."/>
            <person name="Zhou Z."/>
            <person name="Hsiao Y.Y."/>
            <person name="Wu W.L."/>
            <person name="Chen Y.Y."/>
            <person name="Lin Y.F."/>
            <person name="Hsu J.L."/>
            <person name="Li C.Y."/>
            <person name="Wang Z.W."/>
            <person name="Zhao X."/>
            <person name="Zhong W.Y."/>
            <person name="Ma X.K."/>
            <person name="Ma L."/>
            <person name="Huang J."/>
            <person name="Chen G.Z."/>
            <person name="Huang M.Z."/>
            <person name="Huang L."/>
            <person name="Peng D.H."/>
            <person name="Luo Y.B."/>
            <person name="Zou S.Q."/>
            <person name="Chen S.P."/>
            <person name="Lan S."/>
            <person name="Tsai W.C."/>
            <person name="Van de Peer Y."/>
            <person name="Liu Z.J."/>
        </authorList>
    </citation>
    <scope>NUCLEOTIDE SEQUENCE [LARGE SCALE GENOMIC DNA]</scope>
    <source>
        <strain evidence="2">Lor288</strain>
    </source>
</reference>
<organism evidence="2 3">
    <name type="scientific">Platanthera guangdongensis</name>
    <dbReference type="NCBI Taxonomy" id="2320717"/>
    <lineage>
        <taxon>Eukaryota</taxon>
        <taxon>Viridiplantae</taxon>
        <taxon>Streptophyta</taxon>
        <taxon>Embryophyta</taxon>
        <taxon>Tracheophyta</taxon>
        <taxon>Spermatophyta</taxon>
        <taxon>Magnoliopsida</taxon>
        <taxon>Liliopsida</taxon>
        <taxon>Asparagales</taxon>
        <taxon>Orchidaceae</taxon>
        <taxon>Orchidoideae</taxon>
        <taxon>Orchideae</taxon>
        <taxon>Orchidinae</taxon>
        <taxon>Platanthera</taxon>
    </lineage>
</organism>
<sequence length="249" mass="28675">MANADVLKLEEELHFSIFDIPKGEAVKSRGQLIERKIESLENLAAKVSNRRSRRWLNDRLLLELVPRLKVEEIRGLFAPPPWGETAAPSAFCMTTVDEWDVFRSIDMDKETMLIRALEKVPSSRKEYVQNDKLVALSAWHRVDCRTREAFRQSFLLELIENYEVQLQAFINGGSEQEVLQLYVENCFHRLLLHGVCEYYNLISATVKTSEDSESSRMTRIKKKTSSEQALPVPAISLTQFLKMARDGLL</sequence>